<gene>
    <name evidence="2" type="ORF">EV420DRAFT_1511168</name>
</gene>
<dbReference type="RefSeq" id="XP_060337171.1">
    <property type="nucleotide sequence ID" value="XM_060471558.1"/>
</dbReference>
<sequence>MDLSLNSRPVGSVGPRNSHPDRYPVPPKNLIHTHPSMLVLSNLTNLLSQILSLPALHTAFTFVSEPIRPKDEVRIIVGLSGEVWQETREQGYGMVDSELGRIVVVPVEDTAEDPLPLMLIALNSNESMEWTELQAKGKLVASHLARSLSKYREFLVVRKPSTPPTTSAIASPAPVRT</sequence>
<proteinExistence type="predicted"/>
<evidence type="ECO:0000256" key="1">
    <source>
        <dbReference type="SAM" id="MobiDB-lite"/>
    </source>
</evidence>
<feature type="region of interest" description="Disordered" evidence="1">
    <location>
        <begin position="1"/>
        <end position="26"/>
    </location>
</feature>
<dbReference type="Gene3D" id="3.30.450.30">
    <property type="entry name" value="Dynein light chain 2a, cytoplasmic"/>
    <property type="match status" value="1"/>
</dbReference>
<dbReference type="GeneID" id="85355106"/>
<evidence type="ECO:0000313" key="2">
    <source>
        <dbReference type="EMBL" id="KAK0466344.1"/>
    </source>
</evidence>
<protein>
    <submittedName>
        <fullName evidence="2">Uncharacterized protein</fullName>
    </submittedName>
</protein>
<dbReference type="AlphaFoldDB" id="A0AA39NIN0"/>
<evidence type="ECO:0000313" key="3">
    <source>
        <dbReference type="Proteomes" id="UP001175211"/>
    </source>
</evidence>
<organism evidence="2 3">
    <name type="scientific">Armillaria tabescens</name>
    <name type="common">Ringless honey mushroom</name>
    <name type="synonym">Agaricus tabescens</name>
    <dbReference type="NCBI Taxonomy" id="1929756"/>
    <lineage>
        <taxon>Eukaryota</taxon>
        <taxon>Fungi</taxon>
        <taxon>Dikarya</taxon>
        <taxon>Basidiomycota</taxon>
        <taxon>Agaricomycotina</taxon>
        <taxon>Agaricomycetes</taxon>
        <taxon>Agaricomycetidae</taxon>
        <taxon>Agaricales</taxon>
        <taxon>Marasmiineae</taxon>
        <taxon>Physalacriaceae</taxon>
        <taxon>Desarmillaria</taxon>
    </lineage>
</organism>
<comment type="caution">
    <text evidence="2">The sequence shown here is derived from an EMBL/GenBank/DDBJ whole genome shotgun (WGS) entry which is preliminary data.</text>
</comment>
<dbReference type="EMBL" id="JAUEPS010000004">
    <property type="protein sequence ID" value="KAK0466344.1"/>
    <property type="molecule type" value="Genomic_DNA"/>
</dbReference>
<dbReference type="Proteomes" id="UP001175211">
    <property type="component" value="Unassembled WGS sequence"/>
</dbReference>
<name>A0AA39NIN0_ARMTA</name>
<accession>A0AA39NIN0</accession>
<reference evidence="2" key="1">
    <citation type="submission" date="2023-06" db="EMBL/GenBank/DDBJ databases">
        <authorList>
            <consortium name="Lawrence Berkeley National Laboratory"/>
            <person name="Ahrendt S."/>
            <person name="Sahu N."/>
            <person name="Indic B."/>
            <person name="Wong-Bajracharya J."/>
            <person name="Merenyi Z."/>
            <person name="Ke H.-M."/>
            <person name="Monk M."/>
            <person name="Kocsube S."/>
            <person name="Drula E."/>
            <person name="Lipzen A."/>
            <person name="Balint B."/>
            <person name="Henrissat B."/>
            <person name="Andreopoulos B."/>
            <person name="Martin F.M."/>
            <person name="Harder C.B."/>
            <person name="Rigling D."/>
            <person name="Ford K.L."/>
            <person name="Foster G.D."/>
            <person name="Pangilinan J."/>
            <person name="Papanicolaou A."/>
            <person name="Barry K."/>
            <person name="LaButti K."/>
            <person name="Viragh M."/>
            <person name="Koriabine M."/>
            <person name="Yan M."/>
            <person name="Riley R."/>
            <person name="Champramary S."/>
            <person name="Plett K.L."/>
            <person name="Tsai I.J."/>
            <person name="Slot J."/>
            <person name="Sipos G."/>
            <person name="Plett J."/>
            <person name="Nagy L.G."/>
            <person name="Grigoriev I.V."/>
        </authorList>
    </citation>
    <scope>NUCLEOTIDE SEQUENCE</scope>
    <source>
        <strain evidence="2">CCBAS 213</strain>
    </source>
</reference>
<keyword evidence="3" id="KW-1185">Reference proteome</keyword>